<dbReference type="RefSeq" id="WP_230369145.1">
    <property type="nucleotide sequence ID" value="NZ_WLYX01000001.1"/>
</dbReference>
<name>A0A844G8E4_9NEIS</name>
<feature type="signal peptide" evidence="1">
    <location>
        <begin position="1"/>
        <end position="20"/>
    </location>
</feature>
<sequence>MKRNLIAVAVLSLASTGAFAYGTTTSSSSDAGGLAYATSGGTAMAYATSTQGAISSPFNVSTGVTATQTTASWGNGGAIA</sequence>
<keyword evidence="1" id="KW-0732">Signal</keyword>
<proteinExistence type="predicted"/>
<feature type="chain" id="PRO_5032558144" evidence="1">
    <location>
        <begin position="21"/>
        <end position="80"/>
    </location>
</feature>
<evidence type="ECO:0000256" key="1">
    <source>
        <dbReference type="SAM" id="SignalP"/>
    </source>
</evidence>
<evidence type="ECO:0000313" key="3">
    <source>
        <dbReference type="Proteomes" id="UP000446658"/>
    </source>
</evidence>
<organism evidence="2 3">
    <name type="scientific">Paludibacterium denitrificans</name>
    <dbReference type="NCBI Taxonomy" id="2675226"/>
    <lineage>
        <taxon>Bacteria</taxon>
        <taxon>Pseudomonadati</taxon>
        <taxon>Pseudomonadota</taxon>
        <taxon>Betaproteobacteria</taxon>
        <taxon>Neisseriales</taxon>
        <taxon>Chromobacteriaceae</taxon>
        <taxon>Paludibacterium</taxon>
    </lineage>
</organism>
<dbReference type="AlphaFoldDB" id="A0A844G8E4"/>
<dbReference type="Proteomes" id="UP000446658">
    <property type="component" value="Unassembled WGS sequence"/>
</dbReference>
<comment type="caution">
    <text evidence="2">The sequence shown here is derived from an EMBL/GenBank/DDBJ whole genome shotgun (WGS) entry which is preliminary data.</text>
</comment>
<keyword evidence="3" id="KW-1185">Reference proteome</keyword>
<reference evidence="2 3" key="1">
    <citation type="submission" date="2019-11" db="EMBL/GenBank/DDBJ databases">
        <title>Draft genome sequence of Paludibacterium sp. dN18-1.</title>
        <authorList>
            <person name="Im W.-T."/>
        </authorList>
    </citation>
    <scope>NUCLEOTIDE SEQUENCE [LARGE SCALE GENOMIC DNA]</scope>
    <source>
        <strain evidence="3">dN 18-1</strain>
    </source>
</reference>
<dbReference type="EMBL" id="WLYX01000001">
    <property type="protein sequence ID" value="MTD32656.1"/>
    <property type="molecule type" value="Genomic_DNA"/>
</dbReference>
<gene>
    <name evidence="2" type="ORF">GKE73_03080</name>
</gene>
<accession>A0A844G8E4</accession>
<protein>
    <submittedName>
        <fullName evidence="2">Uncharacterized protein</fullName>
    </submittedName>
</protein>
<evidence type="ECO:0000313" key="2">
    <source>
        <dbReference type="EMBL" id="MTD32656.1"/>
    </source>
</evidence>